<dbReference type="Gene3D" id="2.180.10.10">
    <property type="entry name" value="RHS repeat-associated core"/>
    <property type="match status" value="1"/>
</dbReference>
<feature type="chain" id="PRO_5042558791" description="YD repeat-containing protein" evidence="1">
    <location>
        <begin position="27"/>
        <end position="274"/>
    </location>
</feature>
<protein>
    <recommendedName>
        <fullName evidence="4">YD repeat-containing protein</fullName>
    </recommendedName>
</protein>
<dbReference type="EMBL" id="CP119311">
    <property type="protein sequence ID" value="WEK34712.1"/>
    <property type="molecule type" value="Genomic_DNA"/>
</dbReference>
<evidence type="ECO:0008006" key="4">
    <source>
        <dbReference type="Google" id="ProtNLM"/>
    </source>
</evidence>
<name>A0AAJ5WS56_9BACT</name>
<organism evidence="2 3">
    <name type="scientific">Candidatus Pseudobacter hemicellulosilyticus</name>
    <dbReference type="NCBI Taxonomy" id="3121375"/>
    <lineage>
        <taxon>Bacteria</taxon>
        <taxon>Pseudomonadati</taxon>
        <taxon>Bacteroidota</taxon>
        <taxon>Chitinophagia</taxon>
        <taxon>Chitinophagales</taxon>
        <taxon>Chitinophagaceae</taxon>
        <taxon>Pseudobacter</taxon>
    </lineage>
</organism>
<evidence type="ECO:0000256" key="1">
    <source>
        <dbReference type="SAM" id="SignalP"/>
    </source>
</evidence>
<accession>A0AAJ5WS56</accession>
<gene>
    <name evidence="2" type="ORF">P0Y53_19675</name>
</gene>
<feature type="signal peptide" evidence="1">
    <location>
        <begin position="1"/>
        <end position="26"/>
    </location>
</feature>
<dbReference type="AlphaFoldDB" id="A0AAJ5WS56"/>
<dbReference type="PROSITE" id="PS51257">
    <property type="entry name" value="PROKAR_LIPOPROTEIN"/>
    <property type="match status" value="1"/>
</dbReference>
<evidence type="ECO:0000313" key="2">
    <source>
        <dbReference type="EMBL" id="WEK34712.1"/>
    </source>
</evidence>
<keyword evidence="1" id="KW-0732">Signal</keyword>
<reference evidence="2" key="1">
    <citation type="submission" date="2023-03" db="EMBL/GenBank/DDBJ databases">
        <title>Andean soil-derived lignocellulolytic bacterial consortium as a source of novel taxa and putative plastic-active enzymes.</title>
        <authorList>
            <person name="Diaz-Garcia L."/>
            <person name="Chuvochina M."/>
            <person name="Feuerriegel G."/>
            <person name="Bunk B."/>
            <person name="Sproer C."/>
            <person name="Streit W.R."/>
            <person name="Rodriguez L.M."/>
            <person name="Overmann J."/>
            <person name="Jimenez D.J."/>
        </authorList>
    </citation>
    <scope>NUCLEOTIDE SEQUENCE</scope>
    <source>
        <strain evidence="2">MAG 7</strain>
    </source>
</reference>
<dbReference type="Proteomes" id="UP001220610">
    <property type="component" value="Chromosome"/>
</dbReference>
<proteinExistence type="predicted"/>
<evidence type="ECO:0000313" key="3">
    <source>
        <dbReference type="Proteomes" id="UP001220610"/>
    </source>
</evidence>
<sequence>MKKRSIAFPAASALLAGLLLFGCSKHDIFPGQTDKVDKLCDVTSVSYVYYPGEPVNTGRFYYNKLGDPIRVTFSASGTGRPDFYFWYDNKNRLTDFLGAYVSDGIIFGYEFWRRYIYQQNRCVGDTSYLFGWAVNGVPSRDEAIYYRVSKYTYDQYERIIKVESADHREGDPVYELTTHYSYNQQGNLTATTTYFMGNISSRYEYTNYDNKVSIHRTHRLWPFLDRNYSLNNPFRADSYNKNDLPLKTSVPAGQPVGFLYGITLNEASFTYNCK</sequence>